<accession>A0A418R8Y2</accession>
<gene>
    <name evidence="5" type="ORF">D0T11_01295</name>
</gene>
<protein>
    <submittedName>
        <fullName evidence="5">LuxR family transcriptional regulator</fullName>
    </submittedName>
</protein>
<keyword evidence="6" id="KW-1185">Reference proteome</keyword>
<organism evidence="5 6">
    <name type="scientific">Hymenobacter rubripertinctus</name>
    <dbReference type="NCBI Taxonomy" id="2029981"/>
    <lineage>
        <taxon>Bacteria</taxon>
        <taxon>Pseudomonadati</taxon>
        <taxon>Bacteroidota</taxon>
        <taxon>Cytophagia</taxon>
        <taxon>Cytophagales</taxon>
        <taxon>Hymenobacteraceae</taxon>
        <taxon>Hymenobacter</taxon>
    </lineage>
</organism>
<dbReference type="EMBL" id="QYCN01000002">
    <property type="protein sequence ID" value="RIY13745.1"/>
    <property type="molecule type" value="Genomic_DNA"/>
</dbReference>
<evidence type="ECO:0000256" key="3">
    <source>
        <dbReference type="ARBA" id="ARBA00023163"/>
    </source>
</evidence>
<reference evidence="5 6" key="1">
    <citation type="submission" date="2018-09" db="EMBL/GenBank/DDBJ databases">
        <authorList>
            <person name="Zeman M."/>
            <person name="Pardy F."/>
        </authorList>
    </citation>
    <scope>NUCLEOTIDE SEQUENCE [LARGE SCALE GENOMIC DNA]</scope>
    <source>
        <strain evidence="5 6">CCM 8852</strain>
    </source>
</reference>
<sequence length="222" mass="25026">MTDEELITQKIAEIAATADQYPAVVIIHHVPTQTVRYLSEWGLRLLGATLEQLTALGPQFSPTYFNAVESDEYMARVFGLMYENGIPDVHTFYQQVRTTEHAGWTMYLTAMRRFLVNAHGAPLLVMGMAVPLHPDNHFATKVAHLLEDNAFLRQHAANFALLTTRERQVLAQVARGHSSADIAAALHISVETVDTHRRNLRHKLHVSTAFELVRFARAFDLI</sequence>
<dbReference type="OrthoDB" id="965844at2"/>
<dbReference type="PANTHER" id="PTHR44688:SF16">
    <property type="entry name" value="DNA-BINDING TRANSCRIPTIONAL ACTIVATOR DEVR_DOSR"/>
    <property type="match status" value="1"/>
</dbReference>
<evidence type="ECO:0000259" key="4">
    <source>
        <dbReference type="PROSITE" id="PS50043"/>
    </source>
</evidence>
<dbReference type="InterPro" id="IPR036388">
    <property type="entry name" value="WH-like_DNA-bd_sf"/>
</dbReference>
<dbReference type="SUPFAM" id="SSF46894">
    <property type="entry name" value="C-terminal effector domain of the bipartite response regulators"/>
    <property type="match status" value="1"/>
</dbReference>
<keyword evidence="2" id="KW-0238">DNA-binding</keyword>
<dbReference type="PRINTS" id="PR00038">
    <property type="entry name" value="HTHLUXR"/>
</dbReference>
<dbReference type="GO" id="GO:0003677">
    <property type="term" value="F:DNA binding"/>
    <property type="evidence" value="ECO:0007669"/>
    <property type="project" value="UniProtKB-KW"/>
</dbReference>
<evidence type="ECO:0000256" key="1">
    <source>
        <dbReference type="ARBA" id="ARBA00023015"/>
    </source>
</evidence>
<keyword evidence="1" id="KW-0805">Transcription regulation</keyword>
<dbReference type="PANTHER" id="PTHR44688">
    <property type="entry name" value="DNA-BINDING TRANSCRIPTIONAL ACTIVATOR DEVR_DOSR"/>
    <property type="match status" value="1"/>
</dbReference>
<dbReference type="GO" id="GO:0006355">
    <property type="term" value="P:regulation of DNA-templated transcription"/>
    <property type="evidence" value="ECO:0007669"/>
    <property type="project" value="InterPro"/>
</dbReference>
<dbReference type="CDD" id="cd06170">
    <property type="entry name" value="LuxR_C_like"/>
    <property type="match status" value="1"/>
</dbReference>
<dbReference type="Pfam" id="PF00196">
    <property type="entry name" value="GerE"/>
    <property type="match status" value="1"/>
</dbReference>
<dbReference type="PROSITE" id="PS50043">
    <property type="entry name" value="HTH_LUXR_2"/>
    <property type="match status" value="1"/>
</dbReference>
<dbReference type="InterPro" id="IPR000792">
    <property type="entry name" value="Tscrpt_reg_LuxR_C"/>
</dbReference>
<feature type="domain" description="HTH luxR-type" evidence="4">
    <location>
        <begin position="155"/>
        <end position="220"/>
    </location>
</feature>
<dbReference type="PROSITE" id="PS00622">
    <property type="entry name" value="HTH_LUXR_1"/>
    <property type="match status" value="1"/>
</dbReference>
<dbReference type="RefSeq" id="WP_119653975.1">
    <property type="nucleotide sequence ID" value="NZ_JBHUOI010000070.1"/>
</dbReference>
<comment type="caution">
    <text evidence="5">The sequence shown here is derived from an EMBL/GenBank/DDBJ whole genome shotgun (WGS) entry which is preliminary data.</text>
</comment>
<dbReference type="SMART" id="SM00421">
    <property type="entry name" value="HTH_LUXR"/>
    <property type="match status" value="1"/>
</dbReference>
<dbReference type="AlphaFoldDB" id="A0A418R8Y2"/>
<dbReference type="Gene3D" id="1.10.10.10">
    <property type="entry name" value="Winged helix-like DNA-binding domain superfamily/Winged helix DNA-binding domain"/>
    <property type="match status" value="1"/>
</dbReference>
<keyword evidence="3" id="KW-0804">Transcription</keyword>
<evidence type="ECO:0000313" key="5">
    <source>
        <dbReference type="EMBL" id="RIY13745.1"/>
    </source>
</evidence>
<evidence type="ECO:0000313" key="6">
    <source>
        <dbReference type="Proteomes" id="UP000284250"/>
    </source>
</evidence>
<name>A0A418R8Y2_9BACT</name>
<proteinExistence type="predicted"/>
<dbReference type="InterPro" id="IPR016032">
    <property type="entry name" value="Sig_transdc_resp-reg_C-effctor"/>
</dbReference>
<dbReference type="Proteomes" id="UP000284250">
    <property type="component" value="Unassembled WGS sequence"/>
</dbReference>
<reference evidence="5 6" key="2">
    <citation type="submission" date="2019-01" db="EMBL/GenBank/DDBJ databases">
        <title>Hymenobacter humicola sp. nov., isolated from soils in Antarctica.</title>
        <authorList>
            <person name="Sedlacek I."/>
            <person name="Holochova P."/>
            <person name="Kralova S."/>
            <person name="Pantucek R."/>
            <person name="Stankova E."/>
            <person name="Vrbovska V."/>
            <person name="Kristofova L."/>
            <person name="Svec P."/>
            <person name="Busse H.-J."/>
        </authorList>
    </citation>
    <scope>NUCLEOTIDE SEQUENCE [LARGE SCALE GENOMIC DNA]</scope>
    <source>
        <strain evidence="5 6">CCM 8852</strain>
    </source>
</reference>
<evidence type="ECO:0000256" key="2">
    <source>
        <dbReference type="ARBA" id="ARBA00023125"/>
    </source>
</evidence>